<dbReference type="PANTHER" id="PTHR21058">
    <property type="entry name" value="6,7-DIMETHYL-8-RIBITYLLUMAZINE SYNTHASE DMRL SYNTHASE LUMAZINE SYNTHASE"/>
    <property type="match status" value="1"/>
</dbReference>
<feature type="active site" description="Proton donor" evidence="7">
    <location>
        <position position="88"/>
    </location>
</feature>
<evidence type="ECO:0000256" key="2">
    <source>
        <dbReference type="ARBA" id="ARBA00007424"/>
    </source>
</evidence>
<keyword evidence="4 7" id="KW-0686">Riboflavin biosynthesis</keyword>
<proteinExistence type="inferred from homology"/>
<accession>A0A4U6QFP3</accession>
<feature type="binding site" evidence="7">
    <location>
        <position position="127"/>
    </location>
    <ligand>
        <name>(2S)-2-hydroxy-3-oxobutyl phosphate</name>
        <dbReference type="ChEBI" id="CHEBI:58830"/>
    </ligand>
</feature>
<protein>
    <recommendedName>
        <fullName evidence="3 7">6,7-dimethyl-8-ribityllumazine synthase</fullName>
        <shortName evidence="7">DMRL synthase</shortName>
        <shortName evidence="7">LS</shortName>
        <shortName evidence="7">Lumazine synthase</shortName>
        <ecNumber evidence="3 7">2.5.1.78</ecNumber>
    </recommendedName>
</protein>
<evidence type="ECO:0000256" key="4">
    <source>
        <dbReference type="ARBA" id="ARBA00022619"/>
    </source>
</evidence>
<dbReference type="InterPro" id="IPR002180">
    <property type="entry name" value="LS/RS"/>
</dbReference>
<dbReference type="InterPro" id="IPR034964">
    <property type="entry name" value="LS"/>
</dbReference>
<dbReference type="GO" id="GO:0005829">
    <property type="term" value="C:cytosol"/>
    <property type="evidence" value="ECO:0007669"/>
    <property type="project" value="TreeGrafter"/>
</dbReference>
<dbReference type="GO" id="GO:0009349">
    <property type="term" value="C:riboflavin synthase complex"/>
    <property type="evidence" value="ECO:0007669"/>
    <property type="project" value="UniProtKB-UniRule"/>
</dbReference>
<dbReference type="Gene3D" id="3.40.50.960">
    <property type="entry name" value="Lumazine/riboflavin synthase"/>
    <property type="match status" value="1"/>
</dbReference>
<feature type="binding site" evidence="7">
    <location>
        <position position="113"/>
    </location>
    <ligand>
        <name>5-amino-6-(D-ribitylamino)uracil</name>
        <dbReference type="ChEBI" id="CHEBI:15934"/>
    </ligand>
</feature>
<evidence type="ECO:0000313" key="9">
    <source>
        <dbReference type="Proteomes" id="UP000306985"/>
    </source>
</evidence>
<dbReference type="UniPathway" id="UPA00275">
    <property type="reaction ID" value="UER00404"/>
</dbReference>
<dbReference type="Pfam" id="PF00885">
    <property type="entry name" value="DMRL_synthase"/>
    <property type="match status" value="1"/>
</dbReference>
<dbReference type="GO" id="GO:0009231">
    <property type="term" value="P:riboflavin biosynthetic process"/>
    <property type="evidence" value="ECO:0007669"/>
    <property type="project" value="UniProtKB-UniRule"/>
</dbReference>
<keyword evidence="9" id="KW-1185">Reference proteome</keyword>
<keyword evidence="5 7" id="KW-0808">Transferase</keyword>
<organism evidence="8 9">
    <name type="scientific">Nakamurella flava</name>
    <dbReference type="NCBI Taxonomy" id="2576308"/>
    <lineage>
        <taxon>Bacteria</taxon>
        <taxon>Bacillati</taxon>
        <taxon>Actinomycetota</taxon>
        <taxon>Actinomycetes</taxon>
        <taxon>Nakamurellales</taxon>
        <taxon>Nakamurellaceae</taxon>
        <taxon>Nakamurella</taxon>
    </lineage>
</organism>
<feature type="binding site" evidence="7">
    <location>
        <begin position="85"/>
        <end position="86"/>
    </location>
    <ligand>
        <name>(2S)-2-hydroxy-3-oxobutyl phosphate</name>
        <dbReference type="ChEBI" id="CHEBI:58830"/>
    </ligand>
</feature>
<evidence type="ECO:0000256" key="6">
    <source>
        <dbReference type="ARBA" id="ARBA00048785"/>
    </source>
</evidence>
<dbReference type="HAMAP" id="MF_00178">
    <property type="entry name" value="Lumazine_synth"/>
    <property type="match status" value="1"/>
</dbReference>
<sequence length="166" mass="16841">MATSGRPVVEVPSAAGMRVGVVLTQWHSEITDQLLDRAVWAATEAGASTPTVVRVPGAMELPVVAQALAAGHEAVVALGVVLKGETAHFDYVCEAANSGLTRVSLDAGIAVGNGVLTCNTVEQAIARAGGPGATEDKGAESMVAALQTALVLRELRGTVGRLGFGR</sequence>
<name>A0A4U6QFP3_9ACTN</name>
<feature type="binding site" evidence="7">
    <location>
        <begin position="58"/>
        <end position="60"/>
    </location>
    <ligand>
        <name>5-amino-6-(D-ribitylamino)uracil</name>
        <dbReference type="ChEBI" id="CHEBI:15934"/>
    </ligand>
</feature>
<evidence type="ECO:0000256" key="1">
    <source>
        <dbReference type="ARBA" id="ARBA00004917"/>
    </source>
</evidence>
<evidence type="ECO:0000256" key="3">
    <source>
        <dbReference type="ARBA" id="ARBA00012664"/>
    </source>
</evidence>
<dbReference type="OrthoDB" id="9809709at2"/>
<dbReference type="SUPFAM" id="SSF52121">
    <property type="entry name" value="Lumazine synthase"/>
    <property type="match status" value="1"/>
</dbReference>
<dbReference type="PANTHER" id="PTHR21058:SF0">
    <property type="entry name" value="6,7-DIMETHYL-8-RIBITYLLUMAZINE SYNTHASE"/>
    <property type="match status" value="1"/>
</dbReference>
<dbReference type="GO" id="GO:0000906">
    <property type="term" value="F:6,7-dimethyl-8-ribityllumazine synthase activity"/>
    <property type="evidence" value="ECO:0007669"/>
    <property type="project" value="UniProtKB-UniRule"/>
</dbReference>
<gene>
    <name evidence="7" type="primary">ribH</name>
    <name evidence="8" type="ORF">FDO65_15735</name>
</gene>
<comment type="similarity">
    <text evidence="2 7">Belongs to the DMRL synthase family.</text>
</comment>
<dbReference type="NCBIfam" id="TIGR00114">
    <property type="entry name" value="lumazine-synth"/>
    <property type="match status" value="1"/>
</dbReference>
<evidence type="ECO:0000256" key="5">
    <source>
        <dbReference type="ARBA" id="ARBA00022679"/>
    </source>
</evidence>
<dbReference type="Proteomes" id="UP000306985">
    <property type="component" value="Unassembled WGS sequence"/>
</dbReference>
<dbReference type="EC" id="2.5.1.78" evidence="3 7"/>
<dbReference type="InterPro" id="IPR036467">
    <property type="entry name" value="LS/RS_sf"/>
</dbReference>
<evidence type="ECO:0000313" key="8">
    <source>
        <dbReference type="EMBL" id="TKV58931.1"/>
    </source>
</evidence>
<comment type="caution">
    <text evidence="8">The sequence shown here is derived from an EMBL/GenBank/DDBJ whole genome shotgun (WGS) entry which is preliminary data.</text>
</comment>
<dbReference type="CDD" id="cd09209">
    <property type="entry name" value="Lumazine_synthase-I"/>
    <property type="match status" value="1"/>
</dbReference>
<comment type="pathway">
    <text evidence="1 7">Cofactor biosynthesis; riboflavin biosynthesis; riboflavin from 2-hydroxy-3-oxobutyl phosphate and 5-amino-6-(D-ribitylamino)uracil: step 1/2.</text>
</comment>
<feature type="binding site" evidence="7">
    <location>
        <position position="26"/>
    </location>
    <ligand>
        <name>5-amino-6-(D-ribitylamino)uracil</name>
        <dbReference type="ChEBI" id="CHEBI:15934"/>
    </ligand>
</feature>
<reference evidence="8 9" key="1">
    <citation type="submission" date="2019-05" db="EMBL/GenBank/DDBJ databases">
        <title>Nakamurella sp. N5BH11, whole genome shotgun sequence.</title>
        <authorList>
            <person name="Tuo L."/>
        </authorList>
    </citation>
    <scope>NUCLEOTIDE SEQUENCE [LARGE SCALE GENOMIC DNA]</scope>
    <source>
        <strain evidence="8 9">N5BH11</strain>
    </source>
</reference>
<evidence type="ECO:0000256" key="7">
    <source>
        <dbReference type="HAMAP-Rule" id="MF_00178"/>
    </source>
</evidence>
<comment type="function">
    <text evidence="7">Catalyzes the formation of 6,7-dimethyl-8-ribityllumazine by condensation of 5-amino-6-(D-ribitylamino)uracil with 3,4-dihydroxy-2-butanone 4-phosphate. This is the penultimate step in the biosynthesis of riboflavin.</text>
</comment>
<dbReference type="AlphaFoldDB" id="A0A4U6QFP3"/>
<feature type="binding site" evidence="7">
    <location>
        <begin position="80"/>
        <end position="82"/>
    </location>
    <ligand>
        <name>5-amino-6-(D-ribitylamino)uracil</name>
        <dbReference type="ChEBI" id="CHEBI:15934"/>
    </ligand>
</feature>
<dbReference type="RefSeq" id="WP_137450592.1">
    <property type="nucleotide sequence ID" value="NZ_SZZH01000003.1"/>
</dbReference>
<comment type="catalytic activity">
    <reaction evidence="6 7">
        <text>(2S)-2-hydroxy-3-oxobutyl phosphate + 5-amino-6-(D-ribitylamino)uracil = 6,7-dimethyl-8-(1-D-ribityl)lumazine + phosphate + 2 H2O + H(+)</text>
        <dbReference type="Rhea" id="RHEA:26152"/>
        <dbReference type="ChEBI" id="CHEBI:15377"/>
        <dbReference type="ChEBI" id="CHEBI:15378"/>
        <dbReference type="ChEBI" id="CHEBI:15934"/>
        <dbReference type="ChEBI" id="CHEBI:43474"/>
        <dbReference type="ChEBI" id="CHEBI:58201"/>
        <dbReference type="ChEBI" id="CHEBI:58830"/>
        <dbReference type="EC" id="2.5.1.78"/>
    </reaction>
</comment>
<dbReference type="EMBL" id="SZZH01000003">
    <property type="protein sequence ID" value="TKV58931.1"/>
    <property type="molecule type" value="Genomic_DNA"/>
</dbReference>